<gene>
    <name evidence="2" type="ORF">M569_08797</name>
</gene>
<name>S8CGB8_9LAMI</name>
<evidence type="ECO:0000313" key="2">
    <source>
        <dbReference type="EMBL" id="EPS65979.1"/>
    </source>
</evidence>
<protein>
    <recommendedName>
        <fullName evidence="4">UBA domain-containing protein</fullName>
    </recommendedName>
</protein>
<evidence type="ECO:0000313" key="3">
    <source>
        <dbReference type="Proteomes" id="UP000015453"/>
    </source>
</evidence>
<dbReference type="EMBL" id="AUSU01003929">
    <property type="protein sequence ID" value="EPS65979.1"/>
    <property type="molecule type" value="Genomic_DNA"/>
</dbReference>
<comment type="caution">
    <text evidence="2">The sequence shown here is derived from an EMBL/GenBank/DDBJ whole genome shotgun (WGS) entry which is preliminary data.</text>
</comment>
<dbReference type="AlphaFoldDB" id="S8CGB8"/>
<reference evidence="2 3" key="1">
    <citation type="journal article" date="2013" name="BMC Genomics">
        <title>The miniature genome of a carnivorous plant Genlisea aurea contains a low number of genes and short non-coding sequences.</title>
        <authorList>
            <person name="Leushkin E.V."/>
            <person name="Sutormin R.A."/>
            <person name="Nabieva E.R."/>
            <person name="Penin A.A."/>
            <person name="Kondrashov A.S."/>
            <person name="Logacheva M.D."/>
        </authorList>
    </citation>
    <scope>NUCLEOTIDE SEQUENCE [LARGE SCALE GENOMIC DNA]</scope>
</reference>
<evidence type="ECO:0008006" key="4">
    <source>
        <dbReference type="Google" id="ProtNLM"/>
    </source>
</evidence>
<feature type="region of interest" description="Disordered" evidence="1">
    <location>
        <begin position="1"/>
        <end position="25"/>
    </location>
</feature>
<dbReference type="PANTHER" id="PTHR47676">
    <property type="entry name" value="OS01G0225100 PROTEIN"/>
    <property type="match status" value="1"/>
</dbReference>
<evidence type="ECO:0000256" key="1">
    <source>
        <dbReference type="SAM" id="MobiDB-lite"/>
    </source>
</evidence>
<sequence>EDQTTTCSSSSGNYDFGSSSSSNASDAMVDTNSFLQDVLAQKNRAKMKKVVASTGMVSSVLGKDYSRSIPKKYKLEDVHEDDKGREEAEQFLYSMLGSDTELSLALVGDVLCQCGYNIDKALDILLELSSSSRNNSNESNISIVDVCYR</sequence>
<proteinExistence type="predicted"/>
<dbReference type="OrthoDB" id="3231855at2759"/>
<dbReference type="Proteomes" id="UP000015453">
    <property type="component" value="Unassembled WGS sequence"/>
</dbReference>
<keyword evidence="3" id="KW-1185">Reference proteome</keyword>
<dbReference type="InterPro" id="IPR055319">
    <property type="entry name" value="At5g58720-like"/>
</dbReference>
<organism evidence="2 3">
    <name type="scientific">Genlisea aurea</name>
    <dbReference type="NCBI Taxonomy" id="192259"/>
    <lineage>
        <taxon>Eukaryota</taxon>
        <taxon>Viridiplantae</taxon>
        <taxon>Streptophyta</taxon>
        <taxon>Embryophyta</taxon>
        <taxon>Tracheophyta</taxon>
        <taxon>Spermatophyta</taxon>
        <taxon>Magnoliopsida</taxon>
        <taxon>eudicotyledons</taxon>
        <taxon>Gunneridae</taxon>
        <taxon>Pentapetalae</taxon>
        <taxon>asterids</taxon>
        <taxon>lamiids</taxon>
        <taxon>Lamiales</taxon>
        <taxon>Lentibulariaceae</taxon>
        <taxon>Genlisea</taxon>
    </lineage>
</organism>
<feature type="non-terminal residue" evidence="2">
    <location>
        <position position="1"/>
    </location>
</feature>
<feature type="compositionally biased region" description="Low complexity" evidence="1">
    <location>
        <begin position="8"/>
        <end position="25"/>
    </location>
</feature>
<dbReference type="PANTHER" id="PTHR47676:SF1">
    <property type="entry name" value="SMR DOMAIN-CONTAINING PROTEIN"/>
    <property type="match status" value="1"/>
</dbReference>
<accession>S8CGB8</accession>